<keyword evidence="3 5" id="KW-1133">Transmembrane helix</keyword>
<dbReference type="GO" id="GO:0022832">
    <property type="term" value="F:voltage-gated channel activity"/>
    <property type="evidence" value="ECO:0007669"/>
    <property type="project" value="InterPro"/>
</dbReference>
<evidence type="ECO:0000256" key="1">
    <source>
        <dbReference type="ARBA" id="ARBA00004141"/>
    </source>
</evidence>
<dbReference type="OrthoDB" id="10068803at2759"/>
<accession>A0A8S4S3U5</accession>
<evidence type="ECO:0000313" key="8">
    <source>
        <dbReference type="Proteomes" id="UP000838756"/>
    </source>
</evidence>
<dbReference type="InterPro" id="IPR028801">
    <property type="entry name" value="TPC1_animal"/>
</dbReference>
<dbReference type="AlphaFoldDB" id="A0A8S4S3U5"/>
<sequence>ARSGTAAPRRARPQPLTPRACRLMRLYKLKKRYRDVFGTLVLLTPLMSSAGCVMLVMYYFFAIVGMELFAGAELRNCCVNTTVEDFYKFSSNSSTALGYYYLNNFENLLTSGVTLFELTVVNNWFILMNAYAIVVGPFSRIYFMV</sequence>
<dbReference type="GO" id="GO:0010008">
    <property type="term" value="C:endosome membrane"/>
    <property type="evidence" value="ECO:0007669"/>
    <property type="project" value="TreeGrafter"/>
</dbReference>
<dbReference type="Pfam" id="PF00520">
    <property type="entry name" value="Ion_trans"/>
    <property type="match status" value="1"/>
</dbReference>
<evidence type="ECO:0000256" key="5">
    <source>
        <dbReference type="SAM" id="Phobius"/>
    </source>
</evidence>
<keyword evidence="2 5" id="KW-0812">Transmembrane</keyword>
<evidence type="ECO:0000256" key="3">
    <source>
        <dbReference type="ARBA" id="ARBA00022989"/>
    </source>
</evidence>
<feature type="domain" description="Ion transport" evidence="6">
    <location>
        <begin position="19"/>
        <end position="144"/>
    </location>
</feature>
<dbReference type="EMBL" id="CAKXAJ010025800">
    <property type="protein sequence ID" value="CAH2244110.1"/>
    <property type="molecule type" value="Genomic_DNA"/>
</dbReference>
<evidence type="ECO:0000313" key="7">
    <source>
        <dbReference type="EMBL" id="CAH2244110.1"/>
    </source>
</evidence>
<gene>
    <name evidence="7" type="primary">jg26170</name>
    <name evidence="7" type="ORF">PAEG_LOCUS20100</name>
</gene>
<dbReference type="Gene3D" id="1.10.287.70">
    <property type="match status" value="1"/>
</dbReference>
<organism evidence="7 8">
    <name type="scientific">Pararge aegeria aegeria</name>
    <dbReference type="NCBI Taxonomy" id="348720"/>
    <lineage>
        <taxon>Eukaryota</taxon>
        <taxon>Metazoa</taxon>
        <taxon>Ecdysozoa</taxon>
        <taxon>Arthropoda</taxon>
        <taxon>Hexapoda</taxon>
        <taxon>Insecta</taxon>
        <taxon>Pterygota</taxon>
        <taxon>Neoptera</taxon>
        <taxon>Endopterygota</taxon>
        <taxon>Lepidoptera</taxon>
        <taxon>Glossata</taxon>
        <taxon>Ditrysia</taxon>
        <taxon>Papilionoidea</taxon>
        <taxon>Nymphalidae</taxon>
        <taxon>Satyrinae</taxon>
        <taxon>Satyrini</taxon>
        <taxon>Parargina</taxon>
        <taxon>Pararge</taxon>
    </lineage>
</organism>
<dbReference type="PANTHER" id="PTHR46474:SF1">
    <property type="entry name" value="TWO PORE CHANNEL PROTEIN 1"/>
    <property type="match status" value="1"/>
</dbReference>
<reference evidence="7" key="1">
    <citation type="submission" date="2022-03" db="EMBL/GenBank/DDBJ databases">
        <authorList>
            <person name="Lindestad O."/>
        </authorList>
    </citation>
    <scope>NUCLEOTIDE SEQUENCE</scope>
</reference>
<evidence type="ECO:0000256" key="2">
    <source>
        <dbReference type="ARBA" id="ARBA00022692"/>
    </source>
</evidence>
<dbReference type="Proteomes" id="UP000838756">
    <property type="component" value="Unassembled WGS sequence"/>
</dbReference>
<name>A0A8S4S3U5_9NEOP</name>
<evidence type="ECO:0000259" key="6">
    <source>
        <dbReference type="Pfam" id="PF00520"/>
    </source>
</evidence>
<evidence type="ECO:0000256" key="4">
    <source>
        <dbReference type="ARBA" id="ARBA00023136"/>
    </source>
</evidence>
<dbReference type="PANTHER" id="PTHR46474">
    <property type="entry name" value="TWO PORE CALCIUM CHANNEL PROTEIN 1"/>
    <property type="match status" value="1"/>
</dbReference>
<keyword evidence="4 5" id="KW-0472">Membrane</keyword>
<keyword evidence="8" id="KW-1185">Reference proteome</keyword>
<feature type="transmembrane region" description="Helical" evidence="5">
    <location>
        <begin position="36"/>
        <end position="61"/>
    </location>
</feature>
<comment type="subcellular location">
    <subcellularLocation>
        <location evidence="1">Membrane</location>
        <topology evidence="1">Multi-pass membrane protein</topology>
    </subcellularLocation>
</comment>
<dbReference type="GO" id="GO:0005216">
    <property type="term" value="F:monoatomic ion channel activity"/>
    <property type="evidence" value="ECO:0007669"/>
    <property type="project" value="InterPro"/>
</dbReference>
<feature type="non-terminal residue" evidence="7">
    <location>
        <position position="1"/>
    </location>
</feature>
<dbReference type="InterPro" id="IPR005821">
    <property type="entry name" value="Ion_trans_dom"/>
</dbReference>
<feature type="transmembrane region" description="Helical" evidence="5">
    <location>
        <begin position="124"/>
        <end position="143"/>
    </location>
</feature>
<dbReference type="GO" id="GO:0005765">
    <property type="term" value="C:lysosomal membrane"/>
    <property type="evidence" value="ECO:0007669"/>
    <property type="project" value="InterPro"/>
</dbReference>
<protein>
    <submittedName>
        <fullName evidence="7">Jg26170 protein</fullName>
    </submittedName>
</protein>
<proteinExistence type="predicted"/>
<comment type="caution">
    <text evidence="7">The sequence shown here is derived from an EMBL/GenBank/DDBJ whole genome shotgun (WGS) entry which is preliminary data.</text>
</comment>